<keyword evidence="3" id="KW-0963">Cytoplasm</keyword>
<dbReference type="Pfam" id="PF02020">
    <property type="entry name" value="W2"/>
    <property type="match status" value="1"/>
</dbReference>
<comment type="caution">
    <text evidence="11">The sequence shown here is derived from an EMBL/GenBank/DDBJ whole genome shotgun (WGS) entry which is preliminary data.</text>
</comment>
<keyword evidence="12" id="KW-1185">Reference proteome</keyword>
<dbReference type="InterPro" id="IPR044123">
    <property type="entry name" value="W2_eIF2B_epsilon"/>
</dbReference>
<evidence type="ECO:0000256" key="8">
    <source>
        <dbReference type="ARBA" id="ARBA00046432"/>
    </source>
</evidence>
<dbReference type="GO" id="GO:0005085">
    <property type="term" value="F:guanyl-nucleotide exchange factor activity"/>
    <property type="evidence" value="ECO:0007669"/>
    <property type="project" value="InterPro"/>
</dbReference>
<comment type="subcellular location">
    <subcellularLocation>
        <location evidence="1">Cytoplasm</location>
        <location evidence="1">Cytosol</location>
    </subcellularLocation>
</comment>
<accession>A0AAW1DFK7</accession>
<dbReference type="GO" id="GO:0031369">
    <property type="term" value="F:translation initiation factor binding"/>
    <property type="evidence" value="ECO:0007669"/>
    <property type="project" value="InterPro"/>
</dbReference>
<dbReference type="PANTHER" id="PTHR45887:SF1">
    <property type="entry name" value="TRANSLATION INITIATION FACTOR EIF-2B SUBUNIT EPSILON"/>
    <property type="match status" value="1"/>
</dbReference>
<dbReference type="InterPro" id="IPR011004">
    <property type="entry name" value="Trimer_LpxA-like_sf"/>
</dbReference>
<dbReference type="InterPro" id="IPR035543">
    <property type="entry name" value="eIF-2B_epsilon_N"/>
</dbReference>
<dbReference type="Gene3D" id="3.90.550.10">
    <property type="entry name" value="Spore Coat Polysaccharide Biosynthesis Protein SpsA, Chain A"/>
    <property type="match status" value="1"/>
</dbReference>
<evidence type="ECO:0000256" key="9">
    <source>
        <dbReference type="SAM" id="MobiDB-lite"/>
    </source>
</evidence>
<gene>
    <name evidence="11" type="ORF">O3M35_007016</name>
</gene>
<dbReference type="PROSITE" id="PS51363">
    <property type="entry name" value="W2"/>
    <property type="match status" value="1"/>
</dbReference>
<comment type="similarity">
    <text evidence="2">Belongs to the eIF-2B gamma/epsilon subunits family.</text>
</comment>
<evidence type="ECO:0000313" key="12">
    <source>
        <dbReference type="Proteomes" id="UP001461498"/>
    </source>
</evidence>
<name>A0AAW1DFK7_9HEMI</name>
<dbReference type="GO" id="GO:0005851">
    <property type="term" value="C:eukaryotic translation initiation factor 2B complex"/>
    <property type="evidence" value="ECO:0007669"/>
    <property type="project" value="TreeGrafter"/>
</dbReference>
<dbReference type="Pfam" id="PF00483">
    <property type="entry name" value="NTP_transferase"/>
    <property type="match status" value="1"/>
</dbReference>
<dbReference type="Pfam" id="PF25084">
    <property type="entry name" value="LbH_EIF2B"/>
    <property type="match status" value="1"/>
</dbReference>
<comment type="subunit">
    <text evidence="8">Component of the translation initiation factor 2B (eIF2B) complex which is a heterodecamer of two sets of five different subunits: alpha, beta, gamma, delta and epsilon. Subunits alpha, beta and delta comprise a regulatory subcomplex and subunits epsilon and gamma comprise a catalytic subcomplex. Within the complex, the hexameric regulatory complex resides at the center, with the two heterodimeric catalytic subcomplexes bound on opposite sides.</text>
</comment>
<evidence type="ECO:0000256" key="4">
    <source>
        <dbReference type="ARBA" id="ARBA00022540"/>
    </source>
</evidence>
<dbReference type="FunFam" id="1.25.40.180:FF:000022">
    <property type="entry name" value="Translation initiation factor eIF-2B epsilon subunit"/>
    <property type="match status" value="1"/>
</dbReference>
<evidence type="ECO:0000256" key="2">
    <source>
        <dbReference type="ARBA" id="ARBA00007878"/>
    </source>
</evidence>
<proteinExistence type="inferred from homology"/>
<dbReference type="PANTHER" id="PTHR45887">
    <property type="entry name" value="TRANSLATION INITIATION FACTOR EIF-2B SUBUNIT EPSILON"/>
    <property type="match status" value="1"/>
</dbReference>
<organism evidence="11 12">
    <name type="scientific">Rhynocoris fuscipes</name>
    <dbReference type="NCBI Taxonomy" id="488301"/>
    <lineage>
        <taxon>Eukaryota</taxon>
        <taxon>Metazoa</taxon>
        <taxon>Ecdysozoa</taxon>
        <taxon>Arthropoda</taxon>
        <taxon>Hexapoda</taxon>
        <taxon>Insecta</taxon>
        <taxon>Pterygota</taxon>
        <taxon>Neoptera</taxon>
        <taxon>Paraneoptera</taxon>
        <taxon>Hemiptera</taxon>
        <taxon>Heteroptera</taxon>
        <taxon>Panheteroptera</taxon>
        <taxon>Cimicomorpha</taxon>
        <taxon>Reduviidae</taxon>
        <taxon>Harpactorinae</taxon>
        <taxon>Harpactorini</taxon>
        <taxon>Rhynocoris</taxon>
    </lineage>
</organism>
<evidence type="ECO:0000259" key="10">
    <source>
        <dbReference type="PROSITE" id="PS51363"/>
    </source>
</evidence>
<evidence type="ECO:0000313" key="11">
    <source>
        <dbReference type="EMBL" id="KAK9509779.1"/>
    </source>
</evidence>
<feature type="region of interest" description="Disordered" evidence="9">
    <location>
        <begin position="429"/>
        <end position="448"/>
    </location>
</feature>
<dbReference type="SMART" id="SM00515">
    <property type="entry name" value="eIF5C"/>
    <property type="match status" value="1"/>
</dbReference>
<reference evidence="11 12" key="1">
    <citation type="submission" date="2022-12" db="EMBL/GenBank/DDBJ databases">
        <title>Chromosome-level genome assembly of true bugs.</title>
        <authorList>
            <person name="Ma L."/>
            <person name="Li H."/>
        </authorList>
    </citation>
    <scope>NUCLEOTIDE SEQUENCE [LARGE SCALE GENOMIC DNA]</scope>
    <source>
        <strain evidence="11">Lab_2022b</strain>
    </source>
</reference>
<dbReference type="GO" id="GO:0003743">
    <property type="term" value="F:translation initiation factor activity"/>
    <property type="evidence" value="ECO:0007669"/>
    <property type="project" value="UniProtKB-KW"/>
</dbReference>
<feature type="domain" description="W2" evidence="10">
    <location>
        <begin position="487"/>
        <end position="648"/>
    </location>
</feature>
<dbReference type="Gene3D" id="1.25.40.180">
    <property type="match status" value="1"/>
</dbReference>
<feature type="compositionally biased region" description="Acidic residues" evidence="9">
    <location>
        <begin position="430"/>
        <end position="445"/>
    </location>
</feature>
<dbReference type="CDD" id="cd11558">
    <property type="entry name" value="W2_eIF2B_epsilon"/>
    <property type="match status" value="1"/>
</dbReference>
<evidence type="ECO:0000256" key="1">
    <source>
        <dbReference type="ARBA" id="ARBA00004514"/>
    </source>
</evidence>
<dbReference type="Proteomes" id="UP001461498">
    <property type="component" value="Unassembled WGS sequence"/>
</dbReference>
<dbReference type="SUPFAM" id="SSF51161">
    <property type="entry name" value="Trimeric LpxA-like enzymes"/>
    <property type="match status" value="1"/>
</dbReference>
<protein>
    <recommendedName>
        <fullName evidence="6">Translation initiation factor eIF2B subunit epsilon</fullName>
    </recommendedName>
    <alternativeName>
        <fullName evidence="7">eIF2B GDP-GTP exchange factor subunit epsilon</fullName>
    </alternativeName>
</protein>
<dbReference type="AlphaFoldDB" id="A0AAW1DFK7"/>
<dbReference type="EMBL" id="JAPXFL010000003">
    <property type="protein sequence ID" value="KAK9509779.1"/>
    <property type="molecule type" value="Genomic_DNA"/>
</dbReference>
<evidence type="ECO:0000256" key="6">
    <source>
        <dbReference type="ARBA" id="ARBA00044144"/>
    </source>
</evidence>
<dbReference type="InterPro" id="IPR029044">
    <property type="entry name" value="Nucleotide-diphossugar_trans"/>
</dbReference>
<dbReference type="InterPro" id="IPR051956">
    <property type="entry name" value="eIF2B_epsilon"/>
</dbReference>
<sequence>MKKAKNVLESVQKEDIIQAVLIADNYDDFFSPVTDIPCLMPIVNRPLLDYTLQCLSAARVQEVIIFTALHSEKIKKFISCGRWGRMTITVIVSDGCRSLGDALRDLDAKALIRSDFILLTGDIVANLKLLPALEHHKKIQKHDKGAAMTLIYKECGLKSRSDEDMVYLAIDSSSGRVLMHQRSSAVKKNINIEVGLLLEHDSIDMRCDLMDTKICICSVTVPPLFSDNFDFQTRDDFVRGLLINEEILASTVYSYVLPSSEYAASVTSWQNYHYISRDIIHRWTYPLVPDVFVDEHYSYKRKHLYIQENVTLAQGCSLVEDVVIGNGSVIQENAEISCSVIGKKCKIAANSSVTNSHLFSNVIVESGCKIDYCVIAEGCILKNGVKLTSCILGPGVILDKDKCLEDCRLQSTKPLGECEAIGEKAYIYVPDDEDDEDGDDSESESEINGGKKRIWRGLKLDSAPFPVDDDSSSESSAEASERGSPIQEDTNLFYNEVVDSLMRGYEDKLPCDNLVLEVNSSRYAYNVTVNEVNYFVVKAVLTLQDDFTWEAISAKLKYFMPLFVNYMRNEMAMADCLQAIEDCAEIHPQLRSIIMKLMHLLYNKDILSEESILKWYKNPRADTIDDVRAKVQPFIKWLEEAEMSEESDED</sequence>
<dbReference type="InterPro" id="IPR056764">
    <property type="entry name" value="LbH_EIF2B3/5"/>
</dbReference>
<keyword evidence="4" id="KW-0396">Initiation factor</keyword>
<feature type="region of interest" description="Disordered" evidence="9">
    <location>
        <begin position="464"/>
        <end position="485"/>
    </location>
</feature>
<dbReference type="Gene3D" id="2.160.10.10">
    <property type="entry name" value="Hexapeptide repeat proteins"/>
    <property type="match status" value="2"/>
</dbReference>
<dbReference type="InterPro" id="IPR005835">
    <property type="entry name" value="NTP_transferase_dom"/>
</dbReference>
<evidence type="ECO:0000256" key="3">
    <source>
        <dbReference type="ARBA" id="ARBA00022490"/>
    </source>
</evidence>
<evidence type="ECO:0000256" key="7">
    <source>
        <dbReference type="ARBA" id="ARBA00044345"/>
    </source>
</evidence>
<dbReference type="GO" id="GO:0005829">
    <property type="term" value="C:cytosol"/>
    <property type="evidence" value="ECO:0007669"/>
    <property type="project" value="UniProtKB-SubCell"/>
</dbReference>
<dbReference type="InterPro" id="IPR016024">
    <property type="entry name" value="ARM-type_fold"/>
</dbReference>
<dbReference type="SUPFAM" id="SSF53448">
    <property type="entry name" value="Nucleotide-diphospho-sugar transferases"/>
    <property type="match status" value="1"/>
</dbReference>
<keyword evidence="5" id="KW-0648">Protein biosynthesis</keyword>
<evidence type="ECO:0000256" key="5">
    <source>
        <dbReference type="ARBA" id="ARBA00022917"/>
    </source>
</evidence>
<dbReference type="InterPro" id="IPR003307">
    <property type="entry name" value="W2_domain"/>
</dbReference>
<dbReference type="SUPFAM" id="SSF48371">
    <property type="entry name" value="ARM repeat"/>
    <property type="match status" value="1"/>
</dbReference>
<dbReference type="CDD" id="cd04197">
    <property type="entry name" value="eIF-2B_epsilon_N"/>
    <property type="match status" value="1"/>
</dbReference>